<evidence type="ECO:0000256" key="3">
    <source>
        <dbReference type="ARBA" id="ARBA00023027"/>
    </source>
</evidence>
<dbReference type="Pfam" id="PF03720">
    <property type="entry name" value="UDPG_MGDP_dh_C"/>
    <property type="match status" value="1"/>
</dbReference>
<evidence type="ECO:0000256" key="2">
    <source>
        <dbReference type="ARBA" id="ARBA00023002"/>
    </source>
</evidence>
<comment type="similarity">
    <text evidence="1 4">Belongs to the UDP-glucose/GDP-mannose dehydrogenase family.</text>
</comment>
<keyword evidence="2" id="KW-0560">Oxidoreductase</keyword>
<dbReference type="PIRSF" id="PIRSF500136">
    <property type="entry name" value="UDP_ManNAc_DH"/>
    <property type="match status" value="1"/>
</dbReference>
<keyword evidence="3" id="KW-0520">NAD</keyword>
<feature type="domain" description="UDP-glucose/GDP-mannose dehydrogenase dimerisation" evidence="5">
    <location>
        <begin position="203"/>
        <end position="291"/>
    </location>
</feature>
<dbReference type="PANTHER" id="PTHR43750">
    <property type="entry name" value="UDP-GLUCOSE 6-DEHYDROGENASE TUAD"/>
    <property type="match status" value="1"/>
</dbReference>
<dbReference type="InterPro" id="IPR001732">
    <property type="entry name" value="UDP-Glc/GDP-Man_DH_N"/>
</dbReference>
<dbReference type="NCBIfam" id="TIGR03026">
    <property type="entry name" value="NDP-sugDHase"/>
    <property type="match status" value="1"/>
</dbReference>
<dbReference type="Gene3D" id="3.40.50.720">
    <property type="entry name" value="NAD(P)-binding Rossmann-like Domain"/>
    <property type="match status" value="2"/>
</dbReference>
<dbReference type="Pfam" id="PF03721">
    <property type="entry name" value="UDPG_MGDP_dh_N"/>
    <property type="match status" value="1"/>
</dbReference>
<dbReference type="GO" id="GO:0016616">
    <property type="term" value="F:oxidoreductase activity, acting on the CH-OH group of donors, NAD or NADP as acceptor"/>
    <property type="evidence" value="ECO:0007669"/>
    <property type="project" value="InterPro"/>
</dbReference>
<proteinExistence type="inferred from homology"/>
<evidence type="ECO:0000259" key="5">
    <source>
        <dbReference type="Pfam" id="PF00984"/>
    </source>
</evidence>
<dbReference type="SUPFAM" id="SSF52413">
    <property type="entry name" value="UDP-glucose/GDP-mannose dehydrogenase C-terminal domain"/>
    <property type="match status" value="1"/>
</dbReference>
<evidence type="ECO:0000259" key="6">
    <source>
        <dbReference type="Pfam" id="PF03720"/>
    </source>
</evidence>
<evidence type="ECO:0000313" key="8">
    <source>
        <dbReference type="EMBL" id="ASE99806.1"/>
    </source>
</evidence>
<dbReference type="InterPro" id="IPR014026">
    <property type="entry name" value="UDP-Glc/GDP-Man_DH_dimer"/>
</dbReference>
<dbReference type="InterPro" id="IPR036291">
    <property type="entry name" value="NAD(P)-bd_dom_sf"/>
</dbReference>
<dbReference type="PIRSF" id="PIRSF000124">
    <property type="entry name" value="UDPglc_GDPman_dh"/>
    <property type="match status" value="1"/>
</dbReference>
<accession>A0A218MKK1</accession>
<dbReference type="GO" id="GO:0016628">
    <property type="term" value="F:oxidoreductase activity, acting on the CH-CH group of donors, NAD or NADP as acceptor"/>
    <property type="evidence" value="ECO:0007669"/>
    <property type="project" value="InterPro"/>
</dbReference>
<dbReference type="InterPro" id="IPR008927">
    <property type="entry name" value="6-PGluconate_DH-like_C_sf"/>
</dbReference>
<dbReference type="Pfam" id="PF00984">
    <property type="entry name" value="UDPG_MGDP_dh"/>
    <property type="match status" value="1"/>
</dbReference>
<feature type="domain" description="UDP-glucose/GDP-mannose dehydrogenase N-terminal" evidence="7">
    <location>
        <begin position="1"/>
        <end position="187"/>
    </location>
</feature>
<dbReference type="PANTHER" id="PTHR43750:SF1">
    <property type="entry name" value="GDP-MANNOSE 6-DEHYDROGENASE"/>
    <property type="match status" value="1"/>
</dbReference>
<dbReference type="InterPro" id="IPR028359">
    <property type="entry name" value="UDP_ManNAc/GlcNAc_DH"/>
</dbReference>
<reference evidence="8" key="2">
    <citation type="journal article" date="2017" name="Nat. Commun.">
        <title>Single-virus genomics reveals hidden cosmopolitan and abundant viruses.</title>
        <authorList>
            <person name="Martinez-Hernandez F."/>
            <person name="Fornas O."/>
            <person name="Lluesma Gomez M."/>
            <person name="Bolduc B."/>
            <person name="de la Cruz Pena M.J."/>
            <person name="Martinez J.M."/>
            <person name="Anton J."/>
            <person name="Gasol J.M."/>
            <person name="Rosselli R."/>
            <person name="Rodriguez-Valera F."/>
            <person name="Sullivan M.B."/>
            <person name="Acinas S.G."/>
            <person name="Martinez-Garcia M."/>
        </authorList>
    </citation>
    <scope>NUCLEOTIDE SEQUENCE</scope>
</reference>
<dbReference type="InterPro" id="IPR036220">
    <property type="entry name" value="UDP-Glc/GDP-Man_DH_C_sf"/>
</dbReference>
<reference evidence="8" key="1">
    <citation type="submission" date="2016-10" db="EMBL/GenBank/DDBJ databases">
        <authorList>
            <person name="Varghese N."/>
        </authorList>
    </citation>
    <scope>NUCLEOTIDE SEQUENCE</scope>
</reference>
<evidence type="ECO:0000256" key="4">
    <source>
        <dbReference type="PIRNR" id="PIRNR000124"/>
    </source>
</evidence>
<dbReference type="Gene3D" id="1.20.5.100">
    <property type="entry name" value="Cytochrome c1, transmembrane anchor, C-terminal"/>
    <property type="match status" value="1"/>
</dbReference>
<dbReference type="GO" id="GO:0051287">
    <property type="term" value="F:NAD binding"/>
    <property type="evidence" value="ECO:0007669"/>
    <property type="project" value="InterPro"/>
</dbReference>
<evidence type="ECO:0000259" key="7">
    <source>
        <dbReference type="Pfam" id="PF03721"/>
    </source>
</evidence>
<evidence type="ECO:0000256" key="1">
    <source>
        <dbReference type="ARBA" id="ARBA00006601"/>
    </source>
</evidence>
<dbReference type="GO" id="GO:0000271">
    <property type="term" value="P:polysaccharide biosynthetic process"/>
    <property type="evidence" value="ECO:0007669"/>
    <property type="project" value="InterPro"/>
</dbReference>
<dbReference type="SUPFAM" id="SSF48179">
    <property type="entry name" value="6-phosphogluconate dehydrogenase C-terminal domain-like"/>
    <property type="match status" value="1"/>
</dbReference>
<feature type="domain" description="UDP-glucose/GDP-mannose dehydrogenase C-terminal" evidence="6">
    <location>
        <begin position="319"/>
        <end position="403"/>
    </location>
</feature>
<name>A0A218MKK1_9VIRU</name>
<sequence>MKIGFIGLGKLGLPVALAIESKGHQVIGTDINDTTLRNIRFKTLNYIEKGAEELLAKSNLQIKNLNKIVEESDIIFVPIQTPHDKKYEGITRLPEEKADFNYDYLVKGIKDLNEEIEKQGKDKTVIIISTVLPGTISRLIKPILGSHLKLCYNPYFIAMGTTIDDFLNAEINLFGVDDVSAAQTAQEFYKTINKAPFFKTTIENAELIKVAYNTFISTKISMINTLMETCHYLPNTNVDDITEALSLCTTRLISKKYLYGGMGDGGGCHPRDNIALSHLARKLKLSYNWYDNIMRQRESQTEWLADLIIENKGERQINILGKTFKPETNLVTGSPSILLKNILEEKGEKVRMWDPYVDNSDIMKVKDEYEWDKIPQLFFIGTQHKAFTEFYFMPNSVVIDPFRYLTVHDNVKYIPIGDNIWKSKSGKQ</sequence>
<protein>
    <submittedName>
        <fullName evidence="8">Putative NAD-binding UDP-glucose/GDP-mannosedehydrogenase family protein</fullName>
    </submittedName>
</protein>
<dbReference type="EMBL" id="KY052796">
    <property type="protein sequence ID" value="ASE99806.1"/>
    <property type="molecule type" value="Genomic_DNA"/>
</dbReference>
<dbReference type="InterPro" id="IPR014027">
    <property type="entry name" value="UDP-Glc/GDP-Man_DH_C"/>
</dbReference>
<organism evidence="8">
    <name type="scientific">uncultured virus</name>
    <dbReference type="NCBI Taxonomy" id="340016"/>
    <lineage>
        <taxon>Viruses</taxon>
        <taxon>environmental samples</taxon>
    </lineage>
</organism>
<dbReference type="SUPFAM" id="SSF51735">
    <property type="entry name" value="NAD(P)-binding Rossmann-fold domains"/>
    <property type="match status" value="1"/>
</dbReference>
<dbReference type="InterPro" id="IPR017476">
    <property type="entry name" value="UDP-Glc/GDP-Man"/>
</dbReference>